<protein>
    <submittedName>
        <fullName evidence="2">Uncharacterized protein</fullName>
    </submittedName>
</protein>
<sequence length="45" mass="4726">MGARGIGDAGRRIPFFRGGFKNWDGERKRGGPDGPFAAGAFEATA</sequence>
<feature type="compositionally biased region" description="Low complexity" evidence="1">
    <location>
        <begin position="34"/>
        <end position="45"/>
    </location>
</feature>
<proteinExistence type="predicted"/>
<feature type="region of interest" description="Disordered" evidence="1">
    <location>
        <begin position="24"/>
        <end position="45"/>
    </location>
</feature>
<dbReference type="Proteomes" id="UP000254958">
    <property type="component" value="Unassembled WGS sequence"/>
</dbReference>
<dbReference type="EMBL" id="QQAW01000004">
    <property type="protein sequence ID" value="RDI38216.1"/>
    <property type="molecule type" value="Genomic_DNA"/>
</dbReference>
<dbReference type="AlphaFoldDB" id="A0A370G589"/>
<gene>
    <name evidence="2" type="ORF">C7453_104160</name>
</gene>
<organism evidence="2 3">
    <name type="scientific">Gluconacetobacter liquefaciens</name>
    <name type="common">Acetobacter liquefaciens</name>
    <dbReference type="NCBI Taxonomy" id="89584"/>
    <lineage>
        <taxon>Bacteria</taxon>
        <taxon>Pseudomonadati</taxon>
        <taxon>Pseudomonadota</taxon>
        <taxon>Alphaproteobacteria</taxon>
        <taxon>Acetobacterales</taxon>
        <taxon>Acetobacteraceae</taxon>
        <taxon>Gluconacetobacter</taxon>
    </lineage>
</organism>
<comment type="caution">
    <text evidence="2">The sequence shown here is derived from an EMBL/GenBank/DDBJ whole genome shotgun (WGS) entry which is preliminary data.</text>
</comment>
<keyword evidence="3" id="KW-1185">Reference proteome</keyword>
<accession>A0A370G589</accession>
<name>A0A370G589_GLULI</name>
<evidence type="ECO:0000313" key="3">
    <source>
        <dbReference type="Proteomes" id="UP000254958"/>
    </source>
</evidence>
<evidence type="ECO:0000256" key="1">
    <source>
        <dbReference type="SAM" id="MobiDB-lite"/>
    </source>
</evidence>
<evidence type="ECO:0000313" key="2">
    <source>
        <dbReference type="EMBL" id="RDI38216.1"/>
    </source>
</evidence>
<reference evidence="2 3" key="1">
    <citation type="submission" date="2018-07" db="EMBL/GenBank/DDBJ databases">
        <title>Genomic Encyclopedia of Type Strains, Phase IV (KMG-IV): sequencing the most valuable type-strain genomes for metagenomic binning, comparative biology and taxonomic classification.</title>
        <authorList>
            <person name="Goeker M."/>
        </authorList>
    </citation>
    <scope>NUCLEOTIDE SEQUENCE [LARGE SCALE GENOMIC DNA]</scope>
    <source>
        <strain evidence="2 3">DSM 5603</strain>
    </source>
</reference>